<dbReference type="OrthoDB" id="10453814at2759"/>
<protein>
    <submittedName>
        <fullName evidence="2">Uncharacterized protein</fullName>
    </submittedName>
</protein>
<feature type="transmembrane region" description="Helical" evidence="1">
    <location>
        <begin position="88"/>
        <end position="105"/>
    </location>
</feature>
<dbReference type="GeneID" id="37127543"/>
<keyword evidence="3" id="KW-1185">Reference proteome</keyword>
<sequence>MERRLRNTSCDAGNGAVGDVILRYLRLHYVTACFYPTGSIVFGPCRSSAAGSYVIPSNPPSLLVHSAANPQVFKPTISKHPTSHKMRVATLVLVAFSAVALALPTTNNVERAAADANVRQMDELTVAAISK</sequence>
<keyword evidence="1" id="KW-1133">Transmembrane helix</keyword>
<evidence type="ECO:0000313" key="2">
    <source>
        <dbReference type="EMBL" id="PYH37695.1"/>
    </source>
</evidence>
<accession>A0A318YSK2</accession>
<dbReference type="RefSeq" id="XP_025483173.1">
    <property type="nucleotide sequence ID" value="XM_025625087.1"/>
</dbReference>
<proteinExistence type="predicted"/>
<dbReference type="EMBL" id="KZ821449">
    <property type="protein sequence ID" value="PYH37695.1"/>
    <property type="molecule type" value="Genomic_DNA"/>
</dbReference>
<keyword evidence="1" id="KW-0812">Transmembrane</keyword>
<evidence type="ECO:0000313" key="3">
    <source>
        <dbReference type="Proteomes" id="UP000247647"/>
    </source>
</evidence>
<name>A0A318YSK2_ASPNB</name>
<organism evidence="2 3">
    <name type="scientific">Aspergillus neoniger (strain CBS 115656)</name>
    <dbReference type="NCBI Taxonomy" id="1448310"/>
    <lineage>
        <taxon>Eukaryota</taxon>
        <taxon>Fungi</taxon>
        <taxon>Dikarya</taxon>
        <taxon>Ascomycota</taxon>
        <taxon>Pezizomycotina</taxon>
        <taxon>Eurotiomycetes</taxon>
        <taxon>Eurotiomycetidae</taxon>
        <taxon>Eurotiales</taxon>
        <taxon>Aspergillaceae</taxon>
        <taxon>Aspergillus</taxon>
        <taxon>Aspergillus subgen. Circumdati</taxon>
    </lineage>
</organism>
<evidence type="ECO:0000256" key="1">
    <source>
        <dbReference type="SAM" id="Phobius"/>
    </source>
</evidence>
<keyword evidence="1" id="KW-0472">Membrane</keyword>
<dbReference type="AlphaFoldDB" id="A0A318YSK2"/>
<gene>
    <name evidence="2" type="ORF">BO87DRAFT_393963</name>
</gene>
<reference evidence="2" key="1">
    <citation type="submission" date="2016-12" db="EMBL/GenBank/DDBJ databases">
        <title>The genomes of Aspergillus section Nigri reveals drivers in fungal speciation.</title>
        <authorList>
            <consortium name="DOE Joint Genome Institute"/>
            <person name="Vesth T.C."/>
            <person name="Nybo J."/>
            <person name="Theobald S."/>
            <person name="Brandl J."/>
            <person name="Frisvad J.C."/>
            <person name="Nielsen K.F."/>
            <person name="Lyhne E.K."/>
            <person name="Kogle M.E."/>
            <person name="Kuo A."/>
            <person name="Riley R."/>
            <person name="Clum A."/>
            <person name="Nolan M."/>
            <person name="Lipzen A."/>
            <person name="Salamov A."/>
            <person name="Henrissat B."/>
            <person name="Wiebenga A."/>
            <person name="De Vries R.P."/>
            <person name="Grigoriev I.V."/>
            <person name="Mortensen U.H."/>
            <person name="Andersen M.R."/>
            <person name="Baker S.E."/>
        </authorList>
    </citation>
    <scope>NUCLEOTIDE SEQUENCE [LARGE SCALE GENOMIC DNA]</scope>
    <source>
        <strain evidence="2">CBS 115656</strain>
    </source>
</reference>
<dbReference type="Proteomes" id="UP000247647">
    <property type="component" value="Unassembled WGS sequence"/>
</dbReference>